<dbReference type="EMBL" id="SRLO01000084">
    <property type="protein sequence ID" value="TNN77311.1"/>
    <property type="molecule type" value="Genomic_DNA"/>
</dbReference>
<sequence length="61" mass="6846">MVAVLRHCSPDHDPSEARYTSTEAATPGWTNPTWGNQASVGSFSPSKCWYLQSFTQKRRNT</sequence>
<name>A0A4Z2IHV9_9TELE</name>
<dbReference type="Proteomes" id="UP000314294">
    <property type="component" value="Unassembled WGS sequence"/>
</dbReference>
<evidence type="ECO:0000313" key="2">
    <source>
        <dbReference type="EMBL" id="TNN77311.1"/>
    </source>
</evidence>
<feature type="region of interest" description="Disordered" evidence="1">
    <location>
        <begin position="1"/>
        <end position="32"/>
    </location>
</feature>
<protein>
    <submittedName>
        <fullName evidence="2">Uncharacterized protein</fullName>
    </submittedName>
</protein>
<evidence type="ECO:0000256" key="1">
    <source>
        <dbReference type="SAM" id="MobiDB-lite"/>
    </source>
</evidence>
<keyword evidence="3" id="KW-1185">Reference proteome</keyword>
<proteinExistence type="predicted"/>
<reference evidence="2 3" key="1">
    <citation type="submission" date="2019-03" db="EMBL/GenBank/DDBJ databases">
        <title>First draft genome of Liparis tanakae, snailfish: a comprehensive survey of snailfish specific genes.</title>
        <authorList>
            <person name="Kim W."/>
            <person name="Song I."/>
            <person name="Jeong J.-H."/>
            <person name="Kim D."/>
            <person name="Kim S."/>
            <person name="Ryu S."/>
            <person name="Song J.Y."/>
            <person name="Lee S.K."/>
        </authorList>
    </citation>
    <scope>NUCLEOTIDE SEQUENCE [LARGE SCALE GENOMIC DNA]</scope>
    <source>
        <tissue evidence="2">Muscle</tissue>
    </source>
</reference>
<feature type="compositionally biased region" description="Polar residues" evidence="1">
    <location>
        <begin position="18"/>
        <end position="32"/>
    </location>
</feature>
<accession>A0A4Z2IHV9</accession>
<dbReference type="AlphaFoldDB" id="A0A4Z2IHV9"/>
<organism evidence="2 3">
    <name type="scientific">Liparis tanakae</name>
    <name type="common">Tanaka's snailfish</name>
    <dbReference type="NCBI Taxonomy" id="230148"/>
    <lineage>
        <taxon>Eukaryota</taxon>
        <taxon>Metazoa</taxon>
        <taxon>Chordata</taxon>
        <taxon>Craniata</taxon>
        <taxon>Vertebrata</taxon>
        <taxon>Euteleostomi</taxon>
        <taxon>Actinopterygii</taxon>
        <taxon>Neopterygii</taxon>
        <taxon>Teleostei</taxon>
        <taxon>Neoteleostei</taxon>
        <taxon>Acanthomorphata</taxon>
        <taxon>Eupercaria</taxon>
        <taxon>Perciformes</taxon>
        <taxon>Cottioidei</taxon>
        <taxon>Cottales</taxon>
        <taxon>Liparidae</taxon>
        <taxon>Liparis</taxon>
    </lineage>
</organism>
<comment type="caution">
    <text evidence="2">The sequence shown here is derived from an EMBL/GenBank/DDBJ whole genome shotgun (WGS) entry which is preliminary data.</text>
</comment>
<gene>
    <name evidence="2" type="ORF">EYF80_012425</name>
</gene>
<evidence type="ECO:0000313" key="3">
    <source>
        <dbReference type="Proteomes" id="UP000314294"/>
    </source>
</evidence>